<reference evidence="3 4" key="1">
    <citation type="submission" date="2016-11" db="EMBL/GenBank/DDBJ databases">
        <authorList>
            <person name="Jaros S."/>
            <person name="Januszkiewicz K."/>
            <person name="Wedrychowicz H."/>
        </authorList>
    </citation>
    <scope>NUCLEOTIDE SEQUENCE [LARGE SCALE GENOMIC DNA]</scope>
</reference>
<name>A0A2X0MZY8_9BASI</name>
<feature type="domain" description="CxC1-like cysteine cluster associated with KDZ transposases" evidence="2">
    <location>
        <begin position="97"/>
        <end position="184"/>
    </location>
</feature>
<sequence length="988" mass="111011">MPFCPSTTQPPIEPSSTKVVALRPHITLVEATSLNKIWTNLGRKECYLKYITLDAKLRKLLRAKLFGRFLEFRRDSKLHLRPLVSEDDLDDHDAPPPCACNCILTREIILYNVTAFYKLQVTFCASESRCATDVERLAQLGFISSTASMPMTAFSFGLVEQAHASWKVSPRALTGYADGLKEYYSRCGWGRGHYTGHPWDKDLRKQLQRAIDEYRALETCEKDSGDLLVGTVDSYSNKCPACFGPTRLNQPCHDVTLDCVLAYDGNFQQTREKNSKHDVQGIVPDIFLAEEEVQAMKAEVEASVRPTKKACTESWKAADDGAGSTSSRVVDTGLVACVCRRDVNLKMIPLRPLRLYYALAILKHISERLPEHAKIGVLYDIACNFKHHIEKRQLLPKLFKRLEFATSVFHAYAHIWSCQVEFNPRLIPNFGLTDGEGCERLWSGLRLLIPINRPSNKSHRFVNLAVRIQALNDATVNKLGAWFYRRYHEANDKGVAAEEELNSIIAYDSRLTEDALRREWEEQRLAQVPKTAAQQSEADRLRESDLYGLVESLYKIESRIARFRRLGIAKRQTPQPRDGHRSSGNGTGSLCHGPLVQRCCAELRHLCQCSVALRKFHLEVIAYKTSREKLLSTGRGKGGAKLGQRAASKARATDGKIHSGAEKARKTYNKAVEAFRLAMGSTPSSLLNNLRISDNLKSAIDLDETDPFWQDGFFTHVGAAWAVNPWVKRGVTAVRAKDRVGEEKARIGAEVRQALAWLEDEKTRLTSCQTLWTNVSGKFSTRRAPYHLLDRPNIFQTISTDTLPECIDPADAKSIFGTEDVEEIRGPALIILDRRMELLQLRECSWSQNDYFFDVWLETRGQSEGHSEPMPPALSELRGLHQRLNATGRAVKKVKHHERPAHNRSGTRGTMERSGLDDSAGPPPLARDVQQVRAIEAQMDMSDGAELAKEVGPLSAQLLEQDGEMGSSSDESYGDDFAGQKDEHFSDV</sequence>
<dbReference type="InterPro" id="IPR040521">
    <property type="entry name" value="KDZ"/>
</dbReference>
<feature type="compositionally biased region" description="Basic and acidic residues" evidence="1">
    <location>
        <begin position="978"/>
        <end position="988"/>
    </location>
</feature>
<dbReference type="EMBL" id="FQNC01000048">
    <property type="protein sequence ID" value="SGY80429.1"/>
    <property type="molecule type" value="Genomic_DNA"/>
</dbReference>
<dbReference type="Pfam" id="PF18758">
    <property type="entry name" value="KDZ"/>
    <property type="match status" value="1"/>
</dbReference>
<feature type="region of interest" description="Disordered" evidence="1">
    <location>
        <begin position="889"/>
        <end position="925"/>
    </location>
</feature>
<gene>
    <name evidence="3" type="primary">BQ5605_C008g05385</name>
    <name evidence="3" type="ORF">BQ5605_C008G05385</name>
</gene>
<feature type="region of interest" description="Disordered" evidence="1">
    <location>
        <begin position="940"/>
        <end position="988"/>
    </location>
</feature>
<feature type="compositionally biased region" description="Basic and acidic residues" evidence="1">
    <location>
        <begin position="651"/>
        <end position="662"/>
    </location>
</feature>
<feature type="region of interest" description="Disordered" evidence="1">
    <location>
        <begin position="568"/>
        <end position="588"/>
    </location>
</feature>
<evidence type="ECO:0000256" key="1">
    <source>
        <dbReference type="SAM" id="MobiDB-lite"/>
    </source>
</evidence>
<dbReference type="PANTHER" id="PTHR33096:SF1">
    <property type="entry name" value="CXC1-LIKE CYSTEINE CLUSTER ASSOCIATED WITH KDZ TRANSPOSASES DOMAIN-CONTAINING PROTEIN"/>
    <property type="match status" value="1"/>
</dbReference>
<keyword evidence="4" id="KW-1185">Reference proteome</keyword>
<dbReference type="AlphaFoldDB" id="A0A2X0MZY8"/>
<organism evidence="3 4">
    <name type="scientific">Microbotryum silenes-dioicae</name>
    <dbReference type="NCBI Taxonomy" id="796604"/>
    <lineage>
        <taxon>Eukaryota</taxon>
        <taxon>Fungi</taxon>
        <taxon>Dikarya</taxon>
        <taxon>Basidiomycota</taxon>
        <taxon>Pucciniomycotina</taxon>
        <taxon>Microbotryomycetes</taxon>
        <taxon>Microbotryales</taxon>
        <taxon>Microbotryaceae</taxon>
        <taxon>Microbotryum</taxon>
    </lineage>
</organism>
<proteinExistence type="predicted"/>
<evidence type="ECO:0000313" key="3">
    <source>
        <dbReference type="EMBL" id="SGY80429.1"/>
    </source>
</evidence>
<evidence type="ECO:0000259" key="2">
    <source>
        <dbReference type="Pfam" id="PF18802"/>
    </source>
</evidence>
<dbReference type="PANTHER" id="PTHR33096">
    <property type="entry name" value="CXC2 DOMAIN-CONTAINING PROTEIN"/>
    <property type="match status" value="1"/>
</dbReference>
<dbReference type="STRING" id="796604.A0A2X0MZY8"/>
<dbReference type="Pfam" id="PF18802">
    <property type="entry name" value="CxC1"/>
    <property type="match status" value="1"/>
</dbReference>
<accession>A0A2X0MZY8</accession>
<dbReference type="Proteomes" id="UP000249464">
    <property type="component" value="Unassembled WGS sequence"/>
</dbReference>
<feature type="region of interest" description="Disordered" evidence="1">
    <location>
        <begin position="634"/>
        <end position="662"/>
    </location>
</feature>
<dbReference type="InterPro" id="IPR041320">
    <property type="entry name" value="CxC1"/>
</dbReference>
<feature type="compositionally biased region" description="Basic residues" evidence="1">
    <location>
        <begin position="890"/>
        <end position="899"/>
    </location>
</feature>
<evidence type="ECO:0000313" key="4">
    <source>
        <dbReference type="Proteomes" id="UP000249464"/>
    </source>
</evidence>
<protein>
    <submittedName>
        <fullName evidence="3">BQ5605_C008g05385 protein</fullName>
    </submittedName>
</protein>